<dbReference type="Gene3D" id="3.15.30.10">
    <property type="entry name" value="putative capsid protein of prophage domain like"/>
    <property type="match status" value="1"/>
</dbReference>
<accession>A0A8H8WSR8</accession>
<dbReference type="AlphaFoldDB" id="A0A8H8WSR8"/>
<reference evidence="1" key="1">
    <citation type="submission" date="2020-11" db="EMBL/GenBank/DDBJ databases">
        <title>Complete genome sequence of a novel pathogenic Methylobacterium strain isolated from rice in Vietnam.</title>
        <authorList>
            <person name="Lai K."/>
            <person name="Okazaki S."/>
            <person name="Higashi K."/>
            <person name="Mori H."/>
            <person name="Toyoda A."/>
            <person name="Kurokawa K."/>
        </authorList>
    </citation>
    <scope>NUCLEOTIDE SEQUENCE</scope>
    <source>
        <strain evidence="1">VL1</strain>
    </source>
</reference>
<organism evidence="1 2">
    <name type="scientific">Methylobacterium indicum</name>
    <dbReference type="NCBI Taxonomy" id="1775910"/>
    <lineage>
        <taxon>Bacteria</taxon>
        <taxon>Pseudomonadati</taxon>
        <taxon>Pseudomonadota</taxon>
        <taxon>Alphaproteobacteria</taxon>
        <taxon>Hyphomicrobiales</taxon>
        <taxon>Methylobacteriaceae</taxon>
        <taxon>Methylobacterium</taxon>
    </lineage>
</organism>
<sequence>MATEPQVNLNDTQRIMGVLDQAKPLKTFFMDRFYPMKIVEPTTDIKFDVKKGHRKSAPFVAPRSKARSIRLPGNRTKTFTPPTIKLTSDLNPRASLARMAGEPIGGALTPQARAAAIQVETLNEIRTLTTRSQEHMAIEGAVQGSITVTGEGYDEPVVIDFGRHPDLTGALVGTAQWNKEMASPLADIESRGKLVSKIDGATITDVIMDPEAWAFCRKDPELREIIKLRRATGGNTADIGPKNYNATDAVLVAELGDYRIWVYSDFKDVIHIDPITGQYTVEEGVPVLEPGTVIGVGPQLQGFRLFGALEDQLAIDMGMAATELFVKVWYDQESGVKYMQGQCAPLPVVLRENASWSLKVF</sequence>
<dbReference type="Gene3D" id="3.30.1930.10">
    <property type="entry name" value="capsid protein of prophage domain"/>
    <property type="match status" value="1"/>
</dbReference>
<gene>
    <name evidence="1" type="ORF">mvi_20500</name>
</gene>
<dbReference type="EMBL" id="AP024145">
    <property type="protein sequence ID" value="BCM83589.1"/>
    <property type="molecule type" value="Genomic_DNA"/>
</dbReference>
<dbReference type="Pfam" id="PF03864">
    <property type="entry name" value="Phage_cap_E"/>
    <property type="match status" value="1"/>
</dbReference>
<proteinExistence type="predicted"/>
<dbReference type="RefSeq" id="WP_207182602.1">
    <property type="nucleotide sequence ID" value="NZ_AP024145.1"/>
</dbReference>
<evidence type="ECO:0000313" key="1">
    <source>
        <dbReference type="EMBL" id="BCM83589.1"/>
    </source>
</evidence>
<dbReference type="KEGG" id="mind:mvi_20500"/>
<protein>
    <submittedName>
        <fullName evidence="1">Phage capsid protein</fullName>
    </submittedName>
</protein>
<name>A0A8H8WSR8_9HYPH</name>
<dbReference type="InterPro" id="IPR005564">
    <property type="entry name" value="Major_capsid_GpE"/>
</dbReference>
<evidence type="ECO:0000313" key="2">
    <source>
        <dbReference type="Proteomes" id="UP000663508"/>
    </source>
</evidence>
<dbReference type="Proteomes" id="UP000663508">
    <property type="component" value="Chromosome"/>
</dbReference>